<name>A0A6J5LKT8_9CAUD</name>
<evidence type="ECO:0000313" key="1">
    <source>
        <dbReference type="EMBL" id="CAB4132219.1"/>
    </source>
</evidence>
<dbReference type="EMBL" id="LR796259">
    <property type="protein sequence ID" value="CAB4132219.1"/>
    <property type="molecule type" value="Genomic_DNA"/>
</dbReference>
<reference evidence="1" key="1">
    <citation type="submission" date="2020-04" db="EMBL/GenBank/DDBJ databases">
        <authorList>
            <person name="Chiriac C."/>
            <person name="Salcher M."/>
            <person name="Ghai R."/>
            <person name="Kavagutti S V."/>
        </authorList>
    </citation>
    <scope>NUCLEOTIDE SEQUENCE</scope>
</reference>
<accession>A0A6J5LKT8</accession>
<sequence length="263" mass="27588">MDEKLMEMYQTIMNKLAHHDESMDKLWEHYSKLKGGSYMHHHEPEITNVFKPHSGGGYDGLMGGLGGGGLLGGLLIGALLGRGGNGLFGGNGAGDGMVVNEMTQISALSKLGDIQGAIPLAAAQTQNAILAQSNDICQGLNQLGNTVAANGTSNLLATKDLATQVANGNATILQAISQAEIQTLRDQIALLNTNHRALGTEVNVTQSVSQMQQQAQQQQQLNNIFGILSGLPAFIQRGQNELINIGSGTMSGNSAANTNTAIR</sequence>
<proteinExistence type="predicted"/>
<gene>
    <name evidence="1" type="ORF">UFOVP139_34</name>
</gene>
<organism evidence="1">
    <name type="scientific">uncultured Caudovirales phage</name>
    <dbReference type="NCBI Taxonomy" id="2100421"/>
    <lineage>
        <taxon>Viruses</taxon>
        <taxon>Duplodnaviria</taxon>
        <taxon>Heunggongvirae</taxon>
        <taxon>Uroviricota</taxon>
        <taxon>Caudoviricetes</taxon>
        <taxon>Peduoviridae</taxon>
        <taxon>Maltschvirus</taxon>
        <taxon>Maltschvirus maltsch</taxon>
    </lineage>
</organism>
<protein>
    <submittedName>
        <fullName evidence="1">Uncharacterized protein</fullName>
    </submittedName>
</protein>